<dbReference type="Proteomes" id="UP001487740">
    <property type="component" value="Unassembled WGS sequence"/>
</dbReference>
<evidence type="ECO:0000256" key="6">
    <source>
        <dbReference type="PROSITE-ProRule" id="PRU00059"/>
    </source>
</evidence>
<keyword evidence="2" id="KW-0732">Signal</keyword>
<dbReference type="FunFam" id="2.40.10.10:FF:000068">
    <property type="entry name" value="transmembrane protease serine 2"/>
    <property type="match status" value="1"/>
</dbReference>
<dbReference type="CDD" id="cd00041">
    <property type="entry name" value="CUB"/>
    <property type="match status" value="1"/>
</dbReference>
<dbReference type="GO" id="GO:0004252">
    <property type="term" value="F:serine-type endopeptidase activity"/>
    <property type="evidence" value="ECO:0007669"/>
    <property type="project" value="InterPro"/>
</dbReference>
<dbReference type="Gene3D" id="2.40.10.10">
    <property type="entry name" value="Trypsin-like serine proteases"/>
    <property type="match status" value="1"/>
</dbReference>
<evidence type="ECO:0000256" key="1">
    <source>
        <dbReference type="ARBA" id="ARBA00022659"/>
    </source>
</evidence>
<evidence type="ECO:0000256" key="4">
    <source>
        <dbReference type="ARBA" id="ARBA00023157"/>
    </source>
</evidence>
<feature type="region of interest" description="Disordered" evidence="7">
    <location>
        <begin position="542"/>
        <end position="589"/>
    </location>
</feature>
<feature type="region of interest" description="Disordered" evidence="7">
    <location>
        <begin position="1"/>
        <end position="118"/>
    </location>
</feature>
<dbReference type="InterPro" id="IPR043504">
    <property type="entry name" value="Peptidase_S1_PA_chymotrypsin"/>
</dbReference>
<protein>
    <recommendedName>
        <fullName evidence="12">CUB domain-containing protein</fullName>
    </recommendedName>
</protein>
<gene>
    <name evidence="10" type="ORF">O3P69_020093</name>
</gene>
<organism evidence="10 11">
    <name type="scientific">Scylla paramamosain</name>
    <name type="common">Mud crab</name>
    <dbReference type="NCBI Taxonomy" id="85552"/>
    <lineage>
        <taxon>Eukaryota</taxon>
        <taxon>Metazoa</taxon>
        <taxon>Ecdysozoa</taxon>
        <taxon>Arthropoda</taxon>
        <taxon>Crustacea</taxon>
        <taxon>Multicrustacea</taxon>
        <taxon>Malacostraca</taxon>
        <taxon>Eumalacostraca</taxon>
        <taxon>Eucarida</taxon>
        <taxon>Decapoda</taxon>
        <taxon>Pleocyemata</taxon>
        <taxon>Brachyura</taxon>
        <taxon>Eubrachyura</taxon>
        <taxon>Portunoidea</taxon>
        <taxon>Portunidae</taxon>
        <taxon>Portuninae</taxon>
        <taxon>Scylla</taxon>
    </lineage>
</organism>
<feature type="compositionally biased region" description="Low complexity" evidence="7">
    <location>
        <begin position="547"/>
        <end position="564"/>
    </location>
</feature>
<feature type="compositionally biased region" description="Basic and acidic residues" evidence="7">
    <location>
        <begin position="578"/>
        <end position="589"/>
    </location>
</feature>
<evidence type="ECO:0000256" key="7">
    <source>
        <dbReference type="SAM" id="MobiDB-lite"/>
    </source>
</evidence>
<dbReference type="AlphaFoldDB" id="A0AAW0TJQ2"/>
<feature type="compositionally biased region" description="Acidic residues" evidence="7">
    <location>
        <begin position="22"/>
        <end position="41"/>
    </location>
</feature>
<evidence type="ECO:0000256" key="3">
    <source>
        <dbReference type="ARBA" id="ARBA00022737"/>
    </source>
</evidence>
<dbReference type="PROSITE" id="PS01180">
    <property type="entry name" value="CUB"/>
    <property type="match status" value="1"/>
</dbReference>
<keyword evidence="3" id="KW-0677">Repeat</keyword>
<dbReference type="Gene3D" id="2.60.120.290">
    <property type="entry name" value="Spermadhesin, CUB domain"/>
    <property type="match status" value="1"/>
</dbReference>
<evidence type="ECO:0000313" key="11">
    <source>
        <dbReference type="Proteomes" id="UP001487740"/>
    </source>
</evidence>
<evidence type="ECO:0000313" key="10">
    <source>
        <dbReference type="EMBL" id="KAK8387949.1"/>
    </source>
</evidence>
<dbReference type="FunFam" id="2.60.120.290:FF:000003">
    <property type="entry name" value="Neuropilin"/>
    <property type="match status" value="1"/>
</dbReference>
<evidence type="ECO:0000259" key="8">
    <source>
        <dbReference type="PROSITE" id="PS01180"/>
    </source>
</evidence>
<feature type="compositionally biased region" description="Acidic residues" evidence="7">
    <location>
        <begin position="94"/>
        <end position="109"/>
    </location>
</feature>
<dbReference type="PROSITE" id="PS50240">
    <property type="entry name" value="TRYPSIN_DOM"/>
    <property type="match status" value="1"/>
</dbReference>
<keyword evidence="5" id="KW-0325">Glycoprotein</keyword>
<keyword evidence="1" id="KW-0768">Sushi</keyword>
<feature type="compositionally biased region" description="Basic and acidic residues" evidence="7">
    <location>
        <begin position="76"/>
        <end position="87"/>
    </location>
</feature>
<comment type="caution">
    <text evidence="10">The sequence shown here is derived from an EMBL/GenBank/DDBJ whole genome shotgun (WGS) entry which is preliminary data.</text>
</comment>
<dbReference type="EMBL" id="JARAKH010000029">
    <property type="protein sequence ID" value="KAK8387949.1"/>
    <property type="molecule type" value="Genomic_DNA"/>
</dbReference>
<evidence type="ECO:0000256" key="2">
    <source>
        <dbReference type="ARBA" id="ARBA00022729"/>
    </source>
</evidence>
<feature type="compositionally biased region" description="Acidic residues" evidence="7">
    <location>
        <begin position="51"/>
        <end position="66"/>
    </location>
</feature>
<accession>A0AAW0TJQ2</accession>
<dbReference type="InterPro" id="IPR001254">
    <property type="entry name" value="Trypsin_dom"/>
</dbReference>
<dbReference type="InterPro" id="IPR035914">
    <property type="entry name" value="Sperma_CUB_dom_sf"/>
</dbReference>
<dbReference type="InterPro" id="IPR000859">
    <property type="entry name" value="CUB_dom"/>
</dbReference>
<evidence type="ECO:0000259" key="9">
    <source>
        <dbReference type="PROSITE" id="PS50240"/>
    </source>
</evidence>
<feature type="domain" description="Peptidase S1" evidence="9">
    <location>
        <begin position="328"/>
        <end position="589"/>
    </location>
</feature>
<feature type="compositionally biased region" description="Basic and acidic residues" evidence="7">
    <location>
        <begin position="1"/>
        <end position="21"/>
    </location>
</feature>
<dbReference type="Pfam" id="PF00089">
    <property type="entry name" value="Trypsin"/>
    <property type="match status" value="1"/>
</dbReference>
<evidence type="ECO:0008006" key="12">
    <source>
        <dbReference type="Google" id="ProtNLM"/>
    </source>
</evidence>
<dbReference type="SUPFAM" id="SSF49854">
    <property type="entry name" value="Spermadhesin, CUB domain"/>
    <property type="match status" value="1"/>
</dbReference>
<evidence type="ECO:0000256" key="5">
    <source>
        <dbReference type="ARBA" id="ARBA00023180"/>
    </source>
</evidence>
<dbReference type="InterPro" id="IPR009003">
    <property type="entry name" value="Peptidase_S1_PA"/>
</dbReference>
<dbReference type="Pfam" id="PF00431">
    <property type="entry name" value="CUB"/>
    <property type="match status" value="1"/>
</dbReference>
<comment type="caution">
    <text evidence="6">Lacks conserved residue(s) required for the propagation of feature annotation.</text>
</comment>
<proteinExistence type="predicted"/>
<reference evidence="10 11" key="1">
    <citation type="submission" date="2023-03" db="EMBL/GenBank/DDBJ databases">
        <title>High-quality genome of Scylla paramamosain provides insights in environmental adaptation.</title>
        <authorList>
            <person name="Zhang L."/>
        </authorList>
    </citation>
    <scope>NUCLEOTIDE SEQUENCE [LARGE SCALE GENOMIC DNA]</scope>
    <source>
        <strain evidence="10">LZ_2023a</strain>
        <tissue evidence="10">Muscle</tissue>
    </source>
</reference>
<keyword evidence="11" id="KW-1185">Reference proteome</keyword>
<dbReference type="PANTHER" id="PTHR24255">
    <property type="entry name" value="COMPLEMENT COMPONENT 1, S SUBCOMPONENT-RELATED"/>
    <property type="match status" value="1"/>
</dbReference>
<dbReference type="GO" id="GO:0006508">
    <property type="term" value="P:proteolysis"/>
    <property type="evidence" value="ECO:0007669"/>
    <property type="project" value="InterPro"/>
</dbReference>
<dbReference type="GO" id="GO:0005615">
    <property type="term" value="C:extracellular space"/>
    <property type="evidence" value="ECO:0007669"/>
    <property type="project" value="TreeGrafter"/>
</dbReference>
<dbReference type="SMART" id="SM00042">
    <property type="entry name" value="CUB"/>
    <property type="match status" value="1"/>
</dbReference>
<dbReference type="SUPFAM" id="SSF50494">
    <property type="entry name" value="Trypsin-like serine proteases"/>
    <property type="match status" value="1"/>
</dbReference>
<sequence length="589" mass="65095">MEIKEAETLEKKEEGEKLTEEKQDDDDCDDDEEMEGEEEEESHAKSQNNSDGEDAFIEMEMDSEEMREERKRKHQVKEEYEELKSDDVLTNMMEMDDEEEEDEKEEEEETNGRFSSSPFHLPSILNVIHDFRYPTVRRGEKEGEEVVLLQDGRPMDTRPLHLRGESSSGGGSVGVDECGRVFTELSGLITSPNFPFNYPNNAQCAYYISLPSQYTIALDCNDFSIQPGDKNCENDYLLITEDGQVDGEGVTRYCGDKALSLFTSSSNMTLLFVADSSYRYRGFTCRYRAINPDGTGAVPAVITNTTEEHHTVLCTGPGNDGWSGKCGVDGGPGATRVVGRPSSGKAPIPVDGKAGRGLLLLQVAVLKVCGREEQHYCNICGGTVISRRWVLTGAHCVVSIPVEKLGLLLGDHNLYTLTPSQKFFLVAAVYIHPDFNMPSPLNNDLALAFLPQEMAFNTVHAQKYTNDDTITTTINNNSNQTAHMFSTQPPTQRGTTTRTTTIITNSPHLQFSATHANKATWRPSACRPRDYDALSQLLPDAAPQEASTTTNTPTTAPTTAPPSRRNGKLFSGGGVIKARRDTRALRVDA</sequence>
<keyword evidence="4" id="KW-1015">Disulfide bond</keyword>
<name>A0AAW0TJQ2_SCYPA</name>
<dbReference type="PANTHER" id="PTHR24255:SF31">
    <property type="entry name" value="CUBILIN-LIKE PROTEIN"/>
    <property type="match status" value="1"/>
</dbReference>
<feature type="domain" description="CUB" evidence="8">
    <location>
        <begin position="178"/>
        <end position="290"/>
    </location>
</feature>